<evidence type="ECO:0000313" key="2">
    <source>
        <dbReference type="EMBL" id="CAA9574296.1"/>
    </source>
</evidence>
<keyword evidence="1" id="KW-1133">Transmembrane helix</keyword>
<accession>A0A6J4VB47</accession>
<evidence type="ECO:0000256" key="1">
    <source>
        <dbReference type="SAM" id="Phobius"/>
    </source>
</evidence>
<dbReference type="InterPro" id="IPR045713">
    <property type="entry name" value="DUF6069"/>
</dbReference>
<protein>
    <submittedName>
        <fullName evidence="2">Uncharacterized protein</fullName>
    </submittedName>
</protein>
<dbReference type="EMBL" id="CADCWP010000162">
    <property type="protein sequence ID" value="CAA9574296.1"/>
    <property type="molecule type" value="Genomic_DNA"/>
</dbReference>
<feature type="transmembrane region" description="Helical" evidence="1">
    <location>
        <begin position="16"/>
        <end position="36"/>
    </location>
</feature>
<gene>
    <name evidence="2" type="ORF">AVDCRST_MAG86-2004</name>
</gene>
<feature type="transmembrane region" description="Helical" evidence="1">
    <location>
        <begin position="88"/>
        <end position="107"/>
    </location>
</feature>
<sequence length="136" mass="14659">MTTTATTTRPVSYRRLLLGALTAAAAATLLNTLLYFDGRILGAFPPTLLVQGEPFSVVAVVLFSFFPVLVAALVFALLARFVPRPKRVFYIVAAVVFALMFFTPFTIPAALTLTIVVLELMHVVAAASSVWAVRQA</sequence>
<proteinExistence type="predicted"/>
<feature type="transmembrane region" description="Helical" evidence="1">
    <location>
        <begin position="56"/>
        <end position="81"/>
    </location>
</feature>
<keyword evidence="1" id="KW-0472">Membrane</keyword>
<feature type="transmembrane region" description="Helical" evidence="1">
    <location>
        <begin position="113"/>
        <end position="133"/>
    </location>
</feature>
<organism evidence="2">
    <name type="scientific">uncultured Truepera sp</name>
    <dbReference type="NCBI Taxonomy" id="543023"/>
    <lineage>
        <taxon>Bacteria</taxon>
        <taxon>Thermotogati</taxon>
        <taxon>Deinococcota</taxon>
        <taxon>Deinococci</taxon>
        <taxon>Trueperales</taxon>
        <taxon>Trueperaceae</taxon>
        <taxon>Truepera</taxon>
        <taxon>environmental samples</taxon>
    </lineage>
</organism>
<keyword evidence="1" id="KW-0812">Transmembrane</keyword>
<dbReference type="AlphaFoldDB" id="A0A6J4VB47"/>
<reference evidence="2" key="1">
    <citation type="submission" date="2020-02" db="EMBL/GenBank/DDBJ databases">
        <authorList>
            <person name="Meier V. D."/>
        </authorList>
    </citation>
    <scope>NUCLEOTIDE SEQUENCE</scope>
    <source>
        <strain evidence="2">AVDCRST_MAG86</strain>
    </source>
</reference>
<dbReference type="Pfam" id="PF19545">
    <property type="entry name" value="DUF6069"/>
    <property type="match status" value="1"/>
</dbReference>
<name>A0A6J4VB47_9DEIN</name>